<evidence type="ECO:0000256" key="8">
    <source>
        <dbReference type="SAM" id="MobiDB-lite"/>
    </source>
</evidence>
<keyword evidence="3 9" id="KW-0812">Transmembrane</keyword>
<accession>A0AA39JTK7</accession>
<feature type="transmembrane region" description="Helical" evidence="9">
    <location>
        <begin position="144"/>
        <end position="167"/>
    </location>
</feature>
<dbReference type="EMBL" id="JAUEPS010000042">
    <property type="protein sequence ID" value="KAK0448302.1"/>
    <property type="molecule type" value="Genomic_DNA"/>
</dbReference>
<dbReference type="GO" id="GO:0005524">
    <property type="term" value="F:ATP binding"/>
    <property type="evidence" value="ECO:0007669"/>
    <property type="project" value="UniProtKB-KW"/>
</dbReference>
<reference evidence="11" key="1">
    <citation type="submission" date="2023-06" db="EMBL/GenBank/DDBJ databases">
        <authorList>
            <consortium name="Lawrence Berkeley National Laboratory"/>
            <person name="Ahrendt S."/>
            <person name="Sahu N."/>
            <person name="Indic B."/>
            <person name="Wong-Bajracharya J."/>
            <person name="Merenyi Z."/>
            <person name="Ke H.-M."/>
            <person name="Monk M."/>
            <person name="Kocsube S."/>
            <person name="Drula E."/>
            <person name="Lipzen A."/>
            <person name="Balint B."/>
            <person name="Henrissat B."/>
            <person name="Andreopoulos B."/>
            <person name="Martin F.M."/>
            <person name="Harder C.B."/>
            <person name="Rigling D."/>
            <person name="Ford K.L."/>
            <person name="Foster G.D."/>
            <person name="Pangilinan J."/>
            <person name="Papanicolaou A."/>
            <person name="Barry K."/>
            <person name="LaButti K."/>
            <person name="Viragh M."/>
            <person name="Koriabine M."/>
            <person name="Yan M."/>
            <person name="Riley R."/>
            <person name="Champramary S."/>
            <person name="Plett K.L."/>
            <person name="Tsai I.J."/>
            <person name="Slot J."/>
            <person name="Sipos G."/>
            <person name="Plett J."/>
            <person name="Nagy L.G."/>
            <person name="Grigoriev I.V."/>
        </authorList>
    </citation>
    <scope>NUCLEOTIDE SEQUENCE</scope>
    <source>
        <strain evidence="11">CCBAS 213</strain>
    </source>
</reference>
<evidence type="ECO:0000313" key="12">
    <source>
        <dbReference type="Proteomes" id="UP001175211"/>
    </source>
</evidence>
<dbReference type="InterPro" id="IPR049328">
    <property type="entry name" value="TM_ErbB1"/>
</dbReference>
<protein>
    <recommendedName>
        <fullName evidence="10">Epidermal growth factor receptor-like transmembrane-juxtamembrane segment domain-containing protein</fullName>
    </recommendedName>
</protein>
<dbReference type="GO" id="GO:0071944">
    <property type="term" value="C:cell periphery"/>
    <property type="evidence" value="ECO:0007669"/>
    <property type="project" value="UniProtKB-ARBA"/>
</dbReference>
<evidence type="ECO:0000256" key="7">
    <source>
        <dbReference type="ARBA" id="ARBA00023136"/>
    </source>
</evidence>
<dbReference type="Pfam" id="PF21314">
    <property type="entry name" value="TM_ErbB1"/>
    <property type="match status" value="1"/>
</dbReference>
<evidence type="ECO:0000256" key="1">
    <source>
        <dbReference type="ARBA" id="ARBA00004167"/>
    </source>
</evidence>
<feature type="domain" description="Epidermal growth factor receptor-like transmembrane-juxtamembrane segment" evidence="10">
    <location>
        <begin position="145"/>
        <end position="174"/>
    </location>
</feature>
<dbReference type="InterPro" id="IPR051694">
    <property type="entry name" value="Immunoregulatory_rcpt-like"/>
</dbReference>
<sequence length="239" mass="24920">MSPAPFQNVQDRRSVYSVSSGVPDLFSSPLKLRGNNNDRNNNNPCRGDSGTKTECVPPGSFSAADSSTTTVSISASSGAPQGSSCSTTWQTQTHTTSITATSVISSVLGTSAENISPSSTSLSSSSDSESAQAASTKSHRNTGAIIGGVIGGVVILSIAALILFFFLRRRRRMKHTAPSAEFLHSNSVFQRLNSVKQGSPLKRTRPSSDGDAHSTSGRTFLQSSPTLEKVAVDTSGHGP</sequence>
<feature type="region of interest" description="Disordered" evidence="8">
    <location>
        <begin position="115"/>
        <end position="139"/>
    </location>
</feature>
<feature type="region of interest" description="Disordered" evidence="8">
    <location>
        <begin position="26"/>
        <end position="67"/>
    </location>
</feature>
<comment type="subcellular location">
    <subcellularLocation>
        <location evidence="1">Membrane</location>
        <topology evidence="1">Single-pass membrane protein</topology>
    </subcellularLocation>
</comment>
<dbReference type="GeneID" id="85361591"/>
<comment type="caution">
    <text evidence="11">The sequence shown here is derived from an EMBL/GenBank/DDBJ whole genome shotgun (WGS) entry which is preliminary data.</text>
</comment>
<dbReference type="AlphaFoldDB" id="A0AA39JTK7"/>
<evidence type="ECO:0000256" key="6">
    <source>
        <dbReference type="ARBA" id="ARBA00022989"/>
    </source>
</evidence>
<evidence type="ECO:0000256" key="5">
    <source>
        <dbReference type="ARBA" id="ARBA00022840"/>
    </source>
</evidence>
<evidence type="ECO:0000313" key="11">
    <source>
        <dbReference type="EMBL" id="KAK0448302.1"/>
    </source>
</evidence>
<keyword evidence="12" id="KW-1185">Reference proteome</keyword>
<dbReference type="Proteomes" id="UP001175211">
    <property type="component" value="Unassembled WGS sequence"/>
</dbReference>
<evidence type="ECO:0000256" key="3">
    <source>
        <dbReference type="ARBA" id="ARBA00022692"/>
    </source>
</evidence>
<evidence type="ECO:0000256" key="9">
    <source>
        <dbReference type="SAM" id="Phobius"/>
    </source>
</evidence>
<name>A0AA39JTK7_ARMTA</name>
<dbReference type="RefSeq" id="XP_060326407.1">
    <property type="nucleotide sequence ID" value="XM_060478043.1"/>
</dbReference>
<dbReference type="Gene3D" id="1.20.5.510">
    <property type="entry name" value="Single helix bin"/>
    <property type="match status" value="1"/>
</dbReference>
<keyword evidence="7 9" id="KW-0472">Membrane</keyword>
<evidence type="ECO:0000256" key="2">
    <source>
        <dbReference type="ARBA" id="ARBA00022553"/>
    </source>
</evidence>
<feature type="compositionally biased region" description="Low complexity" evidence="8">
    <location>
        <begin position="116"/>
        <end position="135"/>
    </location>
</feature>
<evidence type="ECO:0000259" key="10">
    <source>
        <dbReference type="Pfam" id="PF21314"/>
    </source>
</evidence>
<feature type="compositionally biased region" description="Polar residues" evidence="8">
    <location>
        <begin position="213"/>
        <end position="226"/>
    </location>
</feature>
<proteinExistence type="predicted"/>
<feature type="region of interest" description="Disordered" evidence="8">
    <location>
        <begin position="194"/>
        <end position="239"/>
    </location>
</feature>
<evidence type="ECO:0000256" key="4">
    <source>
        <dbReference type="ARBA" id="ARBA00022741"/>
    </source>
</evidence>
<gene>
    <name evidence="11" type="ORF">EV420DRAFT_1647450</name>
</gene>
<dbReference type="PANTHER" id="PTHR15549">
    <property type="entry name" value="PAIRED IMMUNOGLOBULIN-LIKE TYPE 2 RECEPTOR"/>
    <property type="match status" value="1"/>
</dbReference>
<organism evidence="11 12">
    <name type="scientific">Armillaria tabescens</name>
    <name type="common">Ringless honey mushroom</name>
    <name type="synonym">Agaricus tabescens</name>
    <dbReference type="NCBI Taxonomy" id="1929756"/>
    <lineage>
        <taxon>Eukaryota</taxon>
        <taxon>Fungi</taxon>
        <taxon>Dikarya</taxon>
        <taxon>Basidiomycota</taxon>
        <taxon>Agaricomycotina</taxon>
        <taxon>Agaricomycetes</taxon>
        <taxon>Agaricomycetidae</taxon>
        <taxon>Agaricales</taxon>
        <taxon>Marasmiineae</taxon>
        <taxon>Physalacriaceae</taxon>
        <taxon>Desarmillaria</taxon>
    </lineage>
</organism>
<dbReference type="PANTHER" id="PTHR15549:SF30">
    <property type="entry name" value="MID2 DOMAIN-CONTAINING PROTEIN"/>
    <property type="match status" value="1"/>
</dbReference>
<keyword evidence="2" id="KW-0597">Phosphoprotein</keyword>
<keyword evidence="6 9" id="KW-1133">Transmembrane helix</keyword>
<keyword evidence="4" id="KW-0547">Nucleotide-binding</keyword>
<keyword evidence="5" id="KW-0067">ATP-binding</keyword>
<dbReference type="GO" id="GO:0016020">
    <property type="term" value="C:membrane"/>
    <property type="evidence" value="ECO:0007669"/>
    <property type="project" value="UniProtKB-SubCell"/>
</dbReference>